<dbReference type="Proteomes" id="UP000035955">
    <property type="component" value="Unassembled WGS sequence"/>
</dbReference>
<dbReference type="EMBL" id="LABY01000161">
    <property type="protein sequence ID" value="KMO33101.1"/>
    <property type="molecule type" value="Genomic_DNA"/>
</dbReference>
<dbReference type="AlphaFoldDB" id="A0A0J6V2P1"/>
<evidence type="ECO:0000256" key="1">
    <source>
        <dbReference type="SAM" id="MobiDB-lite"/>
    </source>
</evidence>
<keyword evidence="2" id="KW-0472">Membrane</keyword>
<accession>A0A0J6V2P1</accession>
<organism evidence="3 4">
    <name type="scientific">Methylobacterium variabile</name>
    <dbReference type="NCBI Taxonomy" id="298794"/>
    <lineage>
        <taxon>Bacteria</taxon>
        <taxon>Pseudomonadati</taxon>
        <taxon>Pseudomonadota</taxon>
        <taxon>Alphaproteobacteria</taxon>
        <taxon>Hyphomicrobiales</taxon>
        <taxon>Methylobacteriaceae</taxon>
        <taxon>Methylobacterium</taxon>
    </lineage>
</organism>
<reference evidence="3 4" key="1">
    <citation type="submission" date="2015-03" db="EMBL/GenBank/DDBJ databases">
        <title>Genome sequencing of Methylobacterium variabile DSM 16961.</title>
        <authorList>
            <person name="Chaudhry V."/>
            <person name="Patil P.B."/>
        </authorList>
    </citation>
    <scope>NUCLEOTIDE SEQUENCE [LARGE SCALE GENOMIC DNA]</scope>
    <source>
        <strain evidence="3 4">DSM 16961</strain>
    </source>
</reference>
<protein>
    <submittedName>
        <fullName evidence="3">Uncharacterized protein</fullName>
    </submittedName>
</protein>
<name>A0A0J6V2P1_9HYPH</name>
<dbReference type="PATRIC" id="fig|298794.3.peg.1766"/>
<feature type="transmembrane region" description="Helical" evidence="2">
    <location>
        <begin position="35"/>
        <end position="52"/>
    </location>
</feature>
<sequence>MGSSWLAGGRRCLHRSPGNGRAFQTVPSLSRIQQGCGLFIIVVVIVMVMVTLDPDATGMVEVVVMTVALDHAALVMVMMTVSMHTHATRTNVDVLGHDRGRREQQGRSKTSEDELLRHGCLQSRSA</sequence>
<evidence type="ECO:0000313" key="4">
    <source>
        <dbReference type="Proteomes" id="UP000035955"/>
    </source>
</evidence>
<comment type="caution">
    <text evidence="3">The sequence shown here is derived from an EMBL/GenBank/DDBJ whole genome shotgun (WGS) entry which is preliminary data.</text>
</comment>
<proteinExistence type="predicted"/>
<evidence type="ECO:0000256" key="2">
    <source>
        <dbReference type="SAM" id="Phobius"/>
    </source>
</evidence>
<keyword evidence="4" id="KW-1185">Reference proteome</keyword>
<gene>
    <name evidence="3" type="ORF">VQ02_21870</name>
</gene>
<keyword evidence="2" id="KW-0812">Transmembrane</keyword>
<evidence type="ECO:0000313" key="3">
    <source>
        <dbReference type="EMBL" id="KMO33101.1"/>
    </source>
</evidence>
<feature type="compositionally biased region" description="Basic and acidic residues" evidence="1">
    <location>
        <begin position="95"/>
        <end position="117"/>
    </location>
</feature>
<keyword evidence="2" id="KW-1133">Transmembrane helix</keyword>
<feature type="region of interest" description="Disordered" evidence="1">
    <location>
        <begin position="90"/>
        <end position="126"/>
    </location>
</feature>
<feature type="transmembrane region" description="Helical" evidence="2">
    <location>
        <begin position="58"/>
        <end position="81"/>
    </location>
</feature>